<organism evidence="1 2">
    <name type="scientific">Ascaris lumbricoides</name>
    <name type="common">Giant roundworm</name>
    <dbReference type="NCBI Taxonomy" id="6252"/>
    <lineage>
        <taxon>Eukaryota</taxon>
        <taxon>Metazoa</taxon>
        <taxon>Ecdysozoa</taxon>
        <taxon>Nematoda</taxon>
        <taxon>Chromadorea</taxon>
        <taxon>Rhabditida</taxon>
        <taxon>Spirurina</taxon>
        <taxon>Ascaridomorpha</taxon>
        <taxon>Ascaridoidea</taxon>
        <taxon>Ascarididae</taxon>
        <taxon>Ascaris</taxon>
    </lineage>
</organism>
<evidence type="ECO:0000313" key="1">
    <source>
        <dbReference type="Proteomes" id="UP000036681"/>
    </source>
</evidence>
<reference evidence="2" key="1">
    <citation type="submission" date="2017-02" db="UniProtKB">
        <authorList>
            <consortium name="WormBaseParasite"/>
        </authorList>
    </citation>
    <scope>IDENTIFICATION</scope>
</reference>
<dbReference type="PANTHER" id="PTHR21010:SF3">
    <property type="entry name" value="DAXX"/>
    <property type="match status" value="1"/>
</dbReference>
<keyword evidence="1" id="KW-1185">Reference proteome</keyword>
<dbReference type="PANTHER" id="PTHR21010">
    <property type="entry name" value="AGAP001581-PA"/>
    <property type="match status" value="1"/>
</dbReference>
<protein>
    <submittedName>
        <fullName evidence="2">Si:dkey-34m19.3</fullName>
    </submittedName>
</protein>
<dbReference type="AlphaFoldDB" id="A0A0M3HLY6"/>
<evidence type="ECO:0000313" key="2">
    <source>
        <dbReference type="WBParaSite" id="ALUE_0000253101-mRNA-1"/>
    </source>
</evidence>
<accession>A0A0M3HLY6</accession>
<sequence length="71" mass="8707">ISDSSRDHLINTVYKQYRLRQRVLEPYRRIKNALKKLQEEYAQSKESNLFARYMRMQHMIHEVCYSSLITQ</sequence>
<proteinExistence type="predicted"/>
<dbReference type="WBParaSite" id="ALUE_0000253101-mRNA-1">
    <property type="protein sequence ID" value="ALUE_0000253101-mRNA-1"/>
    <property type="gene ID" value="ALUE_0000253101"/>
</dbReference>
<name>A0A0M3HLY6_ASCLU</name>
<dbReference type="Proteomes" id="UP000036681">
    <property type="component" value="Unplaced"/>
</dbReference>